<feature type="compositionally biased region" description="Pro residues" evidence="1">
    <location>
        <begin position="39"/>
        <end position="48"/>
    </location>
</feature>
<organism evidence="2 3">
    <name type="scientific">Exophiala aquamarina CBS 119918</name>
    <dbReference type="NCBI Taxonomy" id="1182545"/>
    <lineage>
        <taxon>Eukaryota</taxon>
        <taxon>Fungi</taxon>
        <taxon>Dikarya</taxon>
        <taxon>Ascomycota</taxon>
        <taxon>Pezizomycotina</taxon>
        <taxon>Eurotiomycetes</taxon>
        <taxon>Chaetothyriomycetidae</taxon>
        <taxon>Chaetothyriales</taxon>
        <taxon>Herpotrichiellaceae</taxon>
        <taxon>Exophiala</taxon>
    </lineage>
</organism>
<feature type="region of interest" description="Disordered" evidence="1">
    <location>
        <begin position="226"/>
        <end position="245"/>
    </location>
</feature>
<evidence type="ECO:0000313" key="3">
    <source>
        <dbReference type="Proteomes" id="UP000027920"/>
    </source>
</evidence>
<proteinExistence type="predicted"/>
<comment type="caution">
    <text evidence="2">The sequence shown here is derived from an EMBL/GenBank/DDBJ whole genome shotgun (WGS) entry which is preliminary data.</text>
</comment>
<dbReference type="OrthoDB" id="4154296at2759"/>
<evidence type="ECO:0000256" key="1">
    <source>
        <dbReference type="SAM" id="MobiDB-lite"/>
    </source>
</evidence>
<name>A0A072PDX1_9EURO</name>
<dbReference type="GeneID" id="25285056"/>
<dbReference type="AlphaFoldDB" id="A0A072PDX1"/>
<gene>
    <name evidence="2" type="ORF">A1O9_10151</name>
</gene>
<dbReference type="EMBL" id="AMGV01000012">
    <property type="protein sequence ID" value="KEF53750.1"/>
    <property type="molecule type" value="Genomic_DNA"/>
</dbReference>
<evidence type="ECO:0000313" key="2">
    <source>
        <dbReference type="EMBL" id="KEF53750.1"/>
    </source>
</evidence>
<feature type="compositionally biased region" description="Polar residues" evidence="1">
    <location>
        <begin position="25"/>
        <end position="37"/>
    </location>
</feature>
<feature type="compositionally biased region" description="Low complexity" evidence="1">
    <location>
        <begin position="1"/>
        <end position="16"/>
    </location>
</feature>
<dbReference type="RefSeq" id="XP_013256340.1">
    <property type="nucleotide sequence ID" value="XM_013400886.1"/>
</dbReference>
<sequence>MPFTLSRRNSSASKVSSRSDYDTVRFSNVSRMSNQHTPPRVPSLPPTAPVRSSSRPERGLPQSPRYDNGTGALDPQLIRDNQLPPHVKTARDLYEYQKLRHSQQVEQSGPSHSGQVSPVDSGSSYSERHSLALSYRPSQESSGRSIAQSFDIPRSLASRRPAATSFEIPRPQVHKTPRSANPMIRGLRNVYTIQAVSHILPGATQKNPYEGHYLLRGTLRDIPGEPAEKSGWWRKKNSKKEAASAPVRAINIETSGWYSD</sequence>
<feature type="compositionally biased region" description="Polar residues" evidence="1">
    <location>
        <begin position="102"/>
        <end position="125"/>
    </location>
</feature>
<dbReference type="HOGENOM" id="CLU_095786_0_0_1"/>
<reference evidence="2 3" key="1">
    <citation type="submission" date="2013-03" db="EMBL/GenBank/DDBJ databases">
        <title>The Genome Sequence of Exophiala aquamarina CBS 119918.</title>
        <authorList>
            <consortium name="The Broad Institute Genomics Platform"/>
            <person name="Cuomo C."/>
            <person name="de Hoog S."/>
            <person name="Gorbushina A."/>
            <person name="Walker B."/>
            <person name="Young S.K."/>
            <person name="Zeng Q."/>
            <person name="Gargeya S."/>
            <person name="Fitzgerald M."/>
            <person name="Haas B."/>
            <person name="Abouelleil A."/>
            <person name="Allen A.W."/>
            <person name="Alvarado L."/>
            <person name="Arachchi H.M."/>
            <person name="Berlin A.M."/>
            <person name="Chapman S.B."/>
            <person name="Gainer-Dewar J."/>
            <person name="Goldberg J."/>
            <person name="Griggs A."/>
            <person name="Gujja S."/>
            <person name="Hansen M."/>
            <person name="Howarth C."/>
            <person name="Imamovic A."/>
            <person name="Ireland A."/>
            <person name="Larimer J."/>
            <person name="McCowan C."/>
            <person name="Murphy C."/>
            <person name="Pearson M."/>
            <person name="Poon T.W."/>
            <person name="Priest M."/>
            <person name="Roberts A."/>
            <person name="Saif S."/>
            <person name="Shea T."/>
            <person name="Sisk P."/>
            <person name="Sykes S."/>
            <person name="Wortman J."/>
            <person name="Nusbaum C."/>
            <person name="Birren B."/>
        </authorList>
    </citation>
    <scope>NUCLEOTIDE SEQUENCE [LARGE SCALE GENOMIC DNA]</scope>
    <source>
        <strain evidence="2 3">CBS 119918</strain>
    </source>
</reference>
<protein>
    <submittedName>
        <fullName evidence="2">Uncharacterized protein</fullName>
    </submittedName>
</protein>
<feature type="region of interest" description="Disordered" evidence="1">
    <location>
        <begin position="100"/>
        <end position="150"/>
    </location>
</feature>
<feature type="region of interest" description="Disordered" evidence="1">
    <location>
        <begin position="1"/>
        <end position="82"/>
    </location>
</feature>
<feature type="compositionally biased region" description="Polar residues" evidence="1">
    <location>
        <begin position="136"/>
        <end position="148"/>
    </location>
</feature>
<dbReference type="Proteomes" id="UP000027920">
    <property type="component" value="Unassembled WGS sequence"/>
</dbReference>
<dbReference type="VEuPathDB" id="FungiDB:A1O9_10151"/>
<keyword evidence="3" id="KW-1185">Reference proteome</keyword>
<accession>A0A072PDX1</accession>